<gene>
    <name evidence="1" type="ORF">J5A53_13050</name>
    <name evidence="2" type="ORF">NCTC12967_00523</name>
</gene>
<dbReference type="RefSeq" id="WP_157682452.1">
    <property type="nucleotide sequence ID" value="NZ_CP040007.1"/>
</dbReference>
<protein>
    <submittedName>
        <fullName evidence="2">Uncharacterized protein</fullName>
    </submittedName>
</protein>
<evidence type="ECO:0000313" key="2">
    <source>
        <dbReference type="EMBL" id="VEH69258.1"/>
    </source>
</evidence>
<dbReference type="Proteomes" id="UP000677180">
    <property type="component" value="Chromosome"/>
</dbReference>
<accession>A0A448MVS5</accession>
<name>A0A448MVS5_9ACTN</name>
<evidence type="ECO:0000313" key="3">
    <source>
        <dbReference type="Proteomes" id="UP000273044"/>
    </source>
</evidence>
<keyword evidence="3" id="KW-1185">Reference proteome</keyword>
<dbReference type="EMBL" id="LR134406">
    <property type="protein sequence ID" value="VEH69258.1"/>
    <property type="molecule type" value="Genomic_DNA"/>
</dbReference>
<evidence type="ECO:0000313" key="1">
    <source>
        <dbReference type="EMBL" id="QUC10682.1"/>
    </source>
</evidence>
<dbReference type="AlphaFoldDB" id="A0A448MVS5"/>
<reference evidence="1" key="2">
    <citation type="submission" date="2021-03" db="EMBL/GenBank/DDBJ databases">
        <title>Human Oral Microbial Genomes.</title>
        <authorList>
            <person name="Johnston C.D."/>
            <person name="Chen T."/>
            <person name="Dewhirst F.E."/>
        </authorList>
    </citation>
    <scope>NUCLEOTIDE SEQUENCE</scope>
    <source>
        <strain evidence="1">F0714</strain>
    </source>
</reference>
<sequence length="47" mass="4859">MPGYAPAEALLTLTGVSPGITTMTVRNCEPDGITCNDATRTYAIAVT</sequence>
<dbReference type="Proteomes" id="UP000273044">
    <property type="component" value="Chromosome"/>
</dbReference>
<organism evidence="2 3">
    <name type="scientific">Arachnia propionica</name>
    <dbReference type="NCBI Taxonomy" id="1750"/>
    <lineage>
        <taxon>Bacteria</taxon>
        <taxon>Bacillati</taxon>
        <taxon>Actinomycetota</taxon>
        <taxon>Actinomycetes</taxon>
        <taxon>Propionibacteriales</taxon>
        <taxon>Propionibacteriaceae</taxon>
        <taxon>Arachnia</taxon>
    </lineage>
</organism>
<dbReference type="EMBL" id="CP072385">
    <property type="protein sequence ID" value="QUC10682.1"/>
    <property type="molecule type" value="Genomic_DNA"/>
</dbReference>
<proteinExistence type="predicted"/>
<dbReference type="GeneID" id="64408484"/>
<reference evidence="2 3" key="1">
    <citation type="submission" date="2018-12" db="EMBL/GenBank/DDBJ databases">
        <authorList>
            <consortium name="Pathogen Informatics"/>
        </authorList>
    </citation>
    <scope>NUCLEOTIDE SEQUENCE [LARGE SCALE GENOMIC DNA]</scope>
    <source>
        <strain evidence="2 3">NCTC12967</strain>
    </source>
</reference>